<evidence type="ECO:0000259" key="1">
    <source>
        <dbReference type="PROSITE" id="PS00028"/>
    </source>
</evidence>
<feature type="domain" description="C2H2-type" evidence="1">
    <location>
        <begin position="164"/>
        <end position="187"/>
    </location>
</feature>
<name>A0A6G1GNW7_9PEZI</name>
<dbReference type="InterPro" id="IPR013087">
    <property type="entry name" value="Znf_C2H2_type"/>
</dbReference>
<evidence type="ECO:0000313" key="2">
    <source>
        <dbReference type="EMBL" id="KAF1982449.1"/>
    </source>
</evidence>
<gene>
    <name evidence="2" type="ORF">K402DRAFT_195359</name>
</gene>
<dbReference type="Proteomes" id="UP000800041">
    <property type="component" value="Unassembled WGS sequence"/>
</dbReference>
<proteinExistence type="predicted"/>
<dbReference type="EMBL" id="ML977184">
    <property type="protein sequence ID" value="KAF1982449.1"/>
    <property type="molecule type" value="Genomic_DNA"/>
</dbReference>
<dbReference type="AlphaFoldDB" id="A0A6G1GNW7"/>
<sequence>MALPSENLLHDSATPDFRFESGGRVIGPIQTKGSVKSNKRAMAPGRLECDVPDCQDSAKDLTFRSQYELNRHKENQHSSADAPKYPCLASGCDRKGPKAFPRVDKMRDHVRTVHIPRNDSFRCPLPGCVGVEVPLSLFFVHKHQHYRRGWNWPMPLTHAAQRFCPLPNCKKICKSPGALQSHLKSSHSPIERVNEQTAVAEAGYDAASCDTVCPACPFTVSDHGAFASHMTEQHLVVDSGHYFAWQEACPKGSNDAGSLPWEVWSRNVPAAEPPVCPVCYYCPDTSSRDYSGRVKLTHHISMLRPSSEIYPHREAILKLWPDFGGSGSGWKAPHPVFDDLRPAEGRVVEQEE</sequence>
<organism evidence="2 3">
    <name type="scientific">Aulographum hederae CBS 113979</name>
    <dbReference type="NCBI Taxonomy" id="1176131"/>
    <lineage>
        <taxon>Eukaryota</taxon>
        <taxon>Fungi</taxon>
        <taxon>Dikarya</taxon>
        <taxon>Ascomycota</taxon>
        <taxon>Pezizomycotina</taxon>
        <taxon>Dothideomycetes</taxon>
        <taxon>Pleosporomycetidae</taxon>
        <taxon>Aulographales</taxon>
        <taxon>Aulographaceae</taxon>
    </lineage>
</organism>
<protein>
    <recommendedName>
        <fullName evidence="1">C2H2-type domain-containing protein</fullName>
    </recommendedName>
</protein>
<dbReference type="PROSITE" id="PS00028">
    <property type="entry name" value="ZINC_FINGER_C2H2_1"/>
    <property type="match status" value="1"/>
</dbReference>
<evidence type="ECO:0000313" key="3">
    <source>
        <dbReference type="Proteomes" id="UP000800041"/>
    </source>
</evidence>
<dbReference type="SMART" id="SM00355">
    <property type="entry name" value="ZnF_C2H2"/>
    <property type="match status" value="4"/>
</dbReference>
<dbReference type="Gene3D" id="3.30.160.60">
    <property type="entry name" value="Classic Zinc Finger"/>
    <property type="match status" value="1"/>
</dbReference>
<reference evidence="2" key="1">
    <citation type="journal article" date="2020" name="Stud. Mycol.">
        <title>101 Dothideomycetes genomes: a test case for predicting lifestyles and emergence of pathogens.</title>
        <authorList>
            <person name="Haridas S."/>
            <person name="Albert R."/>
            <person name="Binder M."/>
            <person name="Bloem J."/>
            <person name="Labutti K."/>
            <person name="Salamov A."/>
            <person name="Andreopoulos B."/>
            <person name="Baker S."/>
            <person name="Barry K."/>
            <person name="Bills G."/>
            <person name="Bluhm B."/>
            <person name="Cannon C."/>
            <person name="Castanera R."/>
            <person name="Culley D."/>
            <person name="Daum C."/>
            <person name="Ezra D."/>
            <person name="Gonzalez J."/>
            <person name="Henrissat B."/>
            <person name="Kuo A."/>
            <person name="Liang C."/>
            <person name="Lipzen A."/>
            <person name="Lutzoni F."/>
            <person name="Magnuson J."/>
            <person name="Mondo S."/>
            <person name="Nolan M."/>
            <person name="Ohm R."/>
            <person name="Pangilinan J."/>
            <person name="Park H.-J."/>
            <person name="Ramirez L."/>
            <person name="Alfaro M."/>
            <person name="Sun H."/>
            <person name="Tritt A."/>
            <person name="Yoshinaga Y."/>
            <person name="Zwiers L.-H."/>
            <person name="Turgeon B."/>
            <person name="Goodwin S."/>
            <person name="Spatafora J."/>
            <person name="Crous P."/>
            <person name="Grigoriev I."/>
        </authorList>
    </citation>
    <scope>NUCLEOTIDE SEQUENCE</scope>
    <source>
        <strain evidence="2">CBS 113979</strain>
    </source>
</reference>
<keyword evidence="3" id="KW-1185">Reference proteome</keyword>
<dbReference type="OrthoDB" id="3939438at2759"/>
<accession>A0A6G1GNW7</accession>